<dbReference type="SMART" id="SM01067">
    <property type="entry name" value="CBM_3"/>
    <property type="match status" value="1"/>
</dbReference>
<evidence type="ECO:0000259" key="3">
    <source>
        <dbReference type="PROSITE" id="PS51172"/>
    </source>
</evidence>
<keyword evidence="2" id="KW-1133">Transmembrane helix</keyword>
<feature type="transmembrane region" description="Helical" evidence="2">
    <location>
        <begin position="20"/>
        <end position="40"/>
    </location>
</feature>
<dbReference type="Proteomes" id="UP000199323">
    <property type="component" value="Unassembled WGS sequence"/>
</dbReference>
<evidence type="ECO:0000313" key="4">
    <source>
        <dbReference type="EMBL" id="SFE32895.1"/>
    </source>
</evidence>
<evidence type="ECO:0000313" key="5">
    <source>
        <dbReference type="Proteomes" id="UP000199323"/>
    </source>
</evidence>
<keyword evidence="2" id="KW-0812">Transmembrane</keyword>
<feature type="compositionally biased region" description="Low complexity" evidence="1">
    <location>
        <begin position="50"/>
        <end position="63"/>
    </location>
</feature>
<dbReference type="OrthoDB" id="3404894at2"/>
<dbReference type="GO" id="GO:0005975">
    <property type="term" value="P:carbohydrate metabolic process"/>
    <property type="evidence" value="ECO:0007669"/>
    <property type="project" value="InterPro"/>
</dbReference>
<dbReference type="AlphaFoldDB" id="A0A1I1ZML5"/>
<dbReference type="InterPro" id="IPR013320">
    <property type="entry name" value="ConA-like_dom_sf"/>
</dbReference>
<gene>
    <name evidence="4" type="ORF">SAMN05216251_102508</name>
</gene>
<keyword evidence="5" id="KW-1185">Reference proteome</keyword>
<dbReference type="PROSITE" id="PS51172">
    <property type="entry name" value="CBM3"/>
    <property type="match status" value="1"/>
</dbReference>
<protein>
    <submittedName>
        <fullName evidence="4">Cellulose binding domain-containing protein</fullName>
    </submittedName>
</protein>
<dbReference type="InterPro" id="IPR036966">
    <property type="entry name" value="CBM3_sf"/>
</dbReference>
<proteinExistence type="predicted"/>
<dbReference type="RefSeq" id="WP_093712142.1">
    <property type="nucleotide sequence ID" value="NZ_FONG01000002.1"/>
</dbReference>
<dbReference type="Gene3D" id="2.60.40.710">
    <property type="entry name" value="Endoglucanase-like"/>
    <property type="match status" value="1"/>
</dbReference>
<dbReference type="InterPro" id="IPR008965">
    <property type="entry name" value="CBM2/CBM3_carb-bd_dom_sf"/>
</dbReference>
<sequence length="514" mass="55130">MSSARGRRRAPNDGKLATTFRAVVFFALVAGVVFVSRPVWHGKDKKDEAAAGPGATAAAQADGRAPAKELLSVRYRTGTKVAASASQPWLQIVNVSPADIPLTGVTLRYYFTQEGRETYAANCIFAEIGCSNVSERIVALPEPATGADHYLEVSFTEQAGALKPQANSGAIELQLYRPGGGAMKQDNDRSFDGKDEKTYGPNKNIAGYVDGALAWGTEPAGAAAKAPAASTEAILAGTLFDNFHYSGPEDPALNKHGWVVRTSKGGPGILDTWKSSAVSFPAVPGAQGGPGGKDGQVLNLRATTDGTKAGTSQAEIQSVDVPFLTGTYAARIHFTDDPTSGPNGDPINEDFYMISPRNAKYSELDAEYQPNGGWGAPGPRLDTTTWYSAFNCGVKTSSTSIYGCDRTTRINKTSVAGWHTLVITAAKGVVTYMMDGKVLFTTDGKYYPREPMSANFNSWFVDLKTPISGTRQWDMQVNWFYYNADRAMTPEQVDKTVGDLYANGTNYVNTIKKH</sequence>
<organism evidence="4 5">
    <name type="scientific">Actinacidiphila alni</name>
    <dbReference type="NCBI Taxonomy" id="380248"/>
    <lineage>
        <taxon>Bacteria</taxon>
        <taxon>Bacillati</taxon>
        <taxon>Actinomycetota</taxon>
        <taxon>Actinomycetes</taxon>
        <taxon>Kitasatosporales</taxon>
        <taxon>Streptomycetaceae</taxon>
        <taxon>Actinacidiphila</taxon>
    </lineage>
</organism>
<dbReference type="CDD" id="cd00413">
    <property type="entry name" value="Glyco_hydrolase_16"/>
    <property type="match status" value="1"/>
</dbReference>
<evidence type="ECO:0000256" key="2">
    <source>
        <dbReference type="SAM" id="Phobius"/>
    </source>
</evidence>
<feature type="region of interest" description="Disordered" evidence="1">
    <location>
        <begin position="44"/>
        <end position="63"/>
    </location>
</feature>
<dbReference type="SUPFAM" id="SSF49899">
    <property type="entry name" value="Concanavalin A-like lectins/glucanases"/>
    <property type="match status" value="1"/>
</dbReference>
<dbReference type="GO" id="GO:0030248">
    <property type="term" value="F:cellulose binding"/>
    <property type="evidence" value="ECO:0007669"/>
    <property type="project" value="InterPro"/>
</dbReference>
<accession>A0A1I1ZML5</accession>
<dbReference type="EMBL" id="FONG01000002">
    <property type="protein sequence ID" value="SFE32895.1"/>
    <property type="molecule type" value="Genomic_DNA"/>
</dbReference>
<dbReference type="InterPro" id="IPR001956">
    <property type="entry name" value="CBM3"/>
</dbReference>
<dbReference type="Pfam" id="PF00942">
    <property type="entry name" value="CBM_3"/>
    <property type="match status" value="1"/>
</dbReference>
<dbReference type="Gene3D" id="2.60.120.200">
    <property type="match status" value="1"/>
</dbReference>
<keyword evidence="2" id="KW-0472">Membrane</keyword>
<feature type="domain" description="CBM3" evidence="3">
    <location>
        <begin position="66"/>
        <end position="220"/>
    </location>
</feature>
<dbReference type="SUPFAM" id="SSF49384">
    <property type="entry name" value="Carbohydrate-binding domain"/>
    <property type="match status" value="1"/>
</dbReference>
<name>A0A1I1ZML5_9ACTN</name>
<evidence type="ECO:0000256" key="1">
    <source>
        <dbReference type="SAM" id="MobiDB-lite"/>
    </source>
</evidence>
<reference evidence="4 5" key="1">
    <citation type="submission" date="2016-10" db="EMBL/GenBank/DDBJ databases">
        <authorList>
            <person name="de Groot N.N."/>
        </authorList>
    </citation>
    <scope>NUCLEOTIDE SEQUENCE [LARGE SCALE GENOMIC DNA]</scope>
    <source>
        <strain evidence="4 5">CGMCC 4.3510</strain>
    </source>
</reference>
<dbReference type="STRING" id="380248.SAMN05216251_102508"/>